<evidence type="ECO:0000256" key="2">
    <source>
        <dbReference type="SAM" id="SignalP"/>
    </source>
</evidence>
<name>A0A3A4KF29_9NOCA</name>
<comment type="caution">
    <text evidence="3">The sequence shown here is derived from an EMBL/GenBank/DDBJ whole genome shotgun (WGS) entry which is preliminary data.</text>
</comment>
<protein>
    <submittedName>
        <fullName evidence="3">Uncharacterized protein</fullName>
    </submittedName>
</protein>
<feature type="region of interest" description="Disordered" evidence="1">
    <location>
        <begin position="25"/>
        <end position="49"/>
    </location>
</feature>
<evidence type="ECO:0000256" key="1">
    <source>
        <dbReference type="SAM" id="MobiDB-lite"/>
    </source>
</evidence>
<accession>A0A3A4KF29</accession>
<dbReference type="EMBL" id="QZFU01000015">
    <property type="protein sequence ID" value="RJO77539.1"/>
    <property type="molecule type" value="Genomic_DNA"/>
</dbReference>
<dbReference type="AlphaFoldDB" id="A0A3A4KF29"/>
<feature type="signal peptide" evidence="2">
    <location>
        <begin position="1"/>
        <end position="20"/>
    </location>
</feature>
<keyword evidence="4" id="KW-1185">Reference proteome</keyword>
<sequence length="75" mass="7406">MRQTISAGVFALAFALTALAPVAAADTGSGGAGSSQYGTPGTGSTSGSSSLVRSIICLLKTMQRQVEPDSCGPWG</sequence>
<reference evidence="3" key="1">
    <citation type="submission" date="2018-09" db="EMBL/GenBank/DDBJ databases">
        <title>YIM PH21274 draft genome.</title>
        <authorList>
            <person name="Miao C."/>
        </authorList>
    </citation>
    <scope>NUCLEOTIDE SEQUENCE [LARGE SCALE GENOMIC DNA]</scope>
    <source>
        <strain evidence="3">YIM PH 21724</strain>
    </source>
</reference>
<feature type="compositionally biased region" description="Low complexity" evidence="1">
    <location>
        <begin position="34"/>
        <end position="49"/>
    </location>
</feature>
<keyword evidence="2" id="KW-0732">Signal</keyword>
<dbReference type="Proteomes" id="UP000266677">
    <property type="component" value="Unassembled WGS sequence"/>
</dbReference>
<evidence type="ECO:0000313" key="4">
    <source>
        <dbReference type="Proteomes" id="UP000266677"/>
    </source>
</evidence>
<gene>
    <name evidence="3" type="ORF">D5S18_07230</name>
</gene>
<feature type="chain" id="PRO_5038698782" evidence="2">
    <location>
        <begin position="21"/>
        <end position="75"/>
    </location>
</feature>
<proteinExistence type="predicted"/>
<organism evidence="3 4">
    <name type="scientific">Nocardia panacis</name>
    <dbReference type="NCBI Taxonomy" id="2340916"/>
    <lineage>
        <taxon>Bacteria</taxon>
        <taxon>Bacillati</taxon>
        <taxon>Actinomycetota</taxon>
        <taxon>Actinomycetes</taxon>
        <taxon>Mycobacteriales</taxon>
        <taxon>Nocardiaceae</taxon>
        <taxon>Nocardia</taxon>
    </lineage>
</organism>
<evidence type="ECO:0000313" key="3">
    <source>
        <dbReference type="EMBL" id="RJO77539.1"/>
    </source>
</evidence>